<dbReference type="Proteomes" id="UP000189627">
    <property type="component" value="Chromosome 2"/>
</dbReference>
<accession>A0A1U9V1F7</accession>
<name>A0A1U9V1F7_CUPNE</name>
<evidence type="ECO:0000313" key="2">
    <source>
        <dbReference type="Proteomes" id="UP000189627"/>
    </source>
</evidence>
<dbReference type="OrthoDB" id="8911310at2"/>
<reference evidence="2" key="1">
    <citation type="submission" date="2017-02" db="EMBL/GenBank/DDBJ databases">
        <title>Complete genome sequence of Cupriavidus necator strain NH9, a 3-chlorobenzoate degrader.</title>
        <authorList>
            <person name="Moriuchi R."/>
            <person name="Dohra H."/>
            <person name="Ogawa N."/>
        </authorList>
    </citation>
    <scope>NUCLEOTIDE SEQUENCE [LARGE SCALE GENOMIC DNA]</scope>
    <source>
        <strain evidence="2">NH9</strain>
    </source>
</reference>
<evidence type="ECO:0008006" key="3">
    <source>
        <dbReference type="Google" id="ProtNLM"/>
    </source>
</evidence>
<dbReference type="AlphaFoldDB" id="A0A1U9V1F7"/>
<sequence>MAARKPAQLALDEPQVVRLERMQNKQMVQELLRAAVQKFQDTTVQGISDPTKFEAAYDAILFAALAVFAAQGYRITAAHGHHRVALEGLVGSLGGGQLLLDELDGLLSIRNEKYTGFATVRAPDMRLALDHARRILDDTSQWLREHYPGMLKP</sequence>
<dbReference type="EMBL" id="CP017758">
    <property type="protein sequence ID" value="AQV98477.1"/>
    <property type="molecule type" value="Genomic_DNA"/>
</dbReference>
<evidence type="ECO:0000313" key="1">
    <source>
        <dbReference type="EMBL" id="AQV98477.1"/>
    </source>
</evidence>
<dbReference type="RefSeq" id="WP_078200739.1">
    <property type="nucleotide sequence ID" value="NZ_CP017758.1"/>
</dbReference>
<dbReference type="KEGG" id="cuh:BJN34_31875"/>
<protein>
    <recommendedName>
        <fullName evidence="3">HEPN domain-containing protein</fullName>
    </recommendedName>
</protein>
<organism evidence="1 2">
    <name type="scientific">Cupriavidus necator</name>
    <name type="common">Alcaligenes eutrophus</name>
    <name type="synonym">Ralstonia eutropha</name>
    <dbReference type="NCBI Taxonomy" id="106590"/>
    <lineage>
        <taxon>Bacteria</taxon>
        <taxon>Pseudomonadati</taxon>
        <taxon>Pseudomonadota</taxon>
        <taxon>Betaproteobacteria</taxon>
        <taxon>Burkholderiales</taxon>
        <taxon>Burkholderiaceae</taxon>
        <taxon>Cupriavidus</taxon>
    </lineage>
</organism>
<proteinExistence type="predicted"/>
<gene>
    <name evidence="1" type="ORF">BJN34_31875</name>
</gene>